<feature type="non-terminal residue" evidence="1">
    <location>
        <position position="153"/>
    </location>
</feature>
<keyword evidence="2" id="KW-1185">Reference proteome</keyword>
<sequence length="153" mass="17182">MVELDVPGRYLAARTTWGSTPVYFHNVYGPVDRQERASFYDALPRGFEPSAIHLVGGDFNLPLDERLDASSHRPDLAQGQQACIEWLTALRVVDAWRLHHPFERVMSGPTGSNRIDYVFIDSDAVRQLYQSATYAKNGYGGDHLMHSVTLSTT</sequence>
<gene>
    <name evidence="1" type="ORF">ACHHYP_14998</name>
</gene>
<dbReference type="Gene3D" id="3.60.10.10">
    <property type="entry name" value="Endonuclease/exonuclease/phosphatase"/>
    <property type="match status" value="1"/>
</dbReference>
<dbReference type="Proteomes" id="UP000243579">
    <property type="component" value="Unassembled WGS sequence"/>
</dbReference>
<protein>
    <recommendedName>
        <fullName evidence="3">Endonuclease/exonuclease/phosphatase domain-containing protein</fullName>
    </recommendedName>
</protein>
<organism evidence="1 2">
    <name type="scientific">Achlya hypogyna</name>
    <name type="common">Oomycete</name>
    <name type="synonym">Protoachlya hypogyna</name>
    <dbReference type="NCBI Taxonomy" id="1202772"/>
    <lineage>
        <taxon>Eukaryota</taxon>
        <taxon>Sar</taxon>
        <taxon>Stramenopiles</taxon>
        <taxon>Oomycota</taxon>
        <taxon>Saprolegniomycetes</taxon>
        <taxon>Saprolegniales</taxon>
        <taxon>Achlyaceae</taxon>
        <taxon>Achlya</taxon>
    </lineage>
</organism>
<dbReference type="AlphaFoldDB" id="A0A1V9YBW6"/>
<comment type="caution">
    <text evidence="1">The sequence shown here is derived from an EMBL/GenBank/DDBJ whole genome shotgun (WGS) entry which is preliminary data.</text>
</comment>
<reference evidence="1 2" key="1">
    <citation type="journal article" date="2014" name="Genome Biol. Evol.">
        <title>The secreted proteins of Achlya hypogyna and Thraustotheca clavata identify the ancestral oomycete secretome and reveal gene acquisitions by horizontal gene transfer.</title>
        <authorList>
            <person name="Misner I."/>
            <person name="Blouin N."/>
            <person name="Leonard G."/>
            <person name="Richards T.A."/>
            <person name="Lane C.E."/>
        </authorList>
    </citation>
    <scope>NUCLEOTIDE SEQUENCE [LARGE SCALE GENOMIC DNA]</scope>
    <source>
        <strain evidence="1 2">ATCC 48635</strain>
    </source>
</reference>
<evidence type="ECO:0000313" key="1">
    <source>
        <dbReference type="EMBL" id="OQR83182.1"/>
    </source>
</evidence>
<evidence type="ECO:0000313" key="2">
    <source>
        <dbReference type="Proteomes" id="UP000243579"/>
    </source>
</evidence>
<dbReference type="STRING" id="1202772.A0A1V9YBW6"/>
<evidence type="ECO:0008006" key="3">
    <source>
        <dbReference type="Google" id="ProtNLM"/>
    </source>
</evidence>
<proteinExistence type="predicted"/>
<dbReference type="SUPFAM" id="SSF56219">
    <property type="entry name" value="DNase I-like"/>
    <property type="match status" value="1"/>
</dbReference>
<dbReference type="InterPro" id="IPR036691">
    <property type="entry name" value="Endo/exonu/phosph_ase_sf"/>
</dbReference>
<dbReference type="OrthoDB" id="78412at2759"/>
<name>A0A1V9YBW6_ACHHY</name>
<accession>A0A1V9YBW6</accession>
<dbReference type="EMBL" id="JNBR01002290">
    <property type="protein sequence ID" value="OQR83182.1"/>
    <property type="molecule type" value="Genomic_DNA"/>
</dbReference>